<proteinExistence type="predicted"/>
<keyword evidence="1" id="KW-0472">Membrane</keyword>
<keyword evidence="1" id="KW-0812">Transmembrane</keyword>
<evidence type="ECO:0000313" key="3">
    <source>
        <dbReference type="Proteomes" id="UP000886842"/>
    </source>
</evidence>
<name>A0A9D1H022_9ACTN</name>
<dbReference type="Proteomes" id="UP000886842">
    <property type="component" value="Unassembled WGS sequence"/>
</dbReference>
<feature type="transmembrane region" description="Helical" evidence="1">
    <location>
        <begin position="82"/>
        <end position="105"/>
    </location>
</feature>
<organism evidence="2 3">
    <name type="scientific">Candidatus Avipropionibacterium avicola</name>
    <dbReference type="NCBI Taxonomy" id="2840701"/>
    <lineage>
        <taxon>Bacteria</taxon>
        <taxon>Bacillati</taxon>
        <taxon>Actinomycetota</taxon>
        <taxon>Actinomycetes</taxon>
        <taxon>Propionibacteriales</taxon>
        <taxon>Propionibacteriaceae</taxon>
        <taxon>Propionibacteriaceae incertae sedis</taxon>
        <taxon>Candidatus Avipropionibacterium</taxon>
    </lineage>
</organism>
<gene>
    <name evidence="2" type="ORF">IAA98_15395</name>
</gene>
<evidence type="ECO:0000313" key="2">
    <source>
        <dbReference type="EMBL" id="HIT76961.1"/>
    </source>
</evidence>
<accession>A0A9D1H022</accession>
<evidence type="ECO:0008006" key="4">
    <source>
        <dbReference type="Google" id="ProtNLM"/>
    </source>
</evidence>
<reference evidence="2" key="2">
    <citation type="journal article" date="2021" name="PeerJ">
        <title>Extensive microbial diversity within the chicken gut microbiome revealed by metagenomics and culture.</title>
        <authorList>
            <person name="Gilroy R."/>
            <person name="Ravi A."/>
            <person name="Getino M."/>
            <person name="Pursley I."/>
            <person name="Horton D.L."/>
            <person name="Alikhan N.F."/>
            <person name="Baker D."/>
            <person name="Gharbi K."/>
            <person name="Hall N."/>
            <person name="Watson M."/>
            <person name="Adriaenssens E.M."/>
            <person name="Foster-Nyarko E."/>
            <person name="Jarju S."/>
            <person name="Secka A."/>
            <person name="Antonio M."/>
            <person name="Oren A."/>
            <person name="Chaudhuri R.R."/>
            <person name="La Ragione R."/>
            <person name="Hildebrand F."/>
            <person name="Pallen M.J."/>
        </authorList>
    </citation>
    <scope>NUCLEOTIDE SEQUENCE</scope>
    <source>
        <strain evidence="2">ChiGjej1B1-24693</strain>
    </source>
</reference>
<sequence length="107" mass="11029">MSPVDVATPDGDEHLARRIATVLRGGTALSVVLLCLGAVLGALDLYPTLTHVTLVAGCGVVVLTPVLRIVLMAGHFARRRIWWLAVTSVAVLALVAASALAGLLLPA</sequence>
<protein>
    <recommendedName>
        <fullName evidence="4">DUF1634 domain-containing protein</fullName>
    </recommendedName>
</protein>
<feature type="transmembrane region" description="Helical" evidence="1">
    <location>
        <begin position="49"/>
        <end position="70"/>
    </location>
</feature>
<reference evidence="2" key="1">
    <citation type="submission" date="2020-10" db="EMBL/GenBank/DDBJ databases">
        <authorList>
            <person name="Gilroy R."/>
        </authorList>
    </citation>
    <scope>NUCLEOTIDE SEQUENCE</scope>
    <source>
        <strain evidence="2">ChiGjej1B1-24693</strain>
    </source>
</reference>
<dbReference type="AlphaFoldDB" id="A0A9D1H022"/>
<comment type="caution">
    <text evidence="2">The sequence shown here is derived from an EMBL/GenBank/DDBJ whole genome shotgun (WGS) entry which is preliminary data.</text>
</comment>
<keyword evidence="1" id="KW-1133">Transmembrane helix</keyword>
<dbReference type="EMBL" id="DVLP01000446">
    <property type="protein sequence ID" value="HIT76961.1"/>
    <property type="molecule type" value="Genomic_DNA"/>
</dbReference>
<feature type="transmembrane region" description="Helical" evidence="1">
    <location>
        <begin position="21"/>
        <end position="43"/>
    </location>
</feature>
<evidence type="ECO:0000256" key="1">
    <source>
        <dbReference type="SAM" id="Phobius"/>
    </source>
</evidence>